<dbReference type="Proteomes" id="UP000885672">
    <property type="component" value="Unassembled WGS sequence"/>
</dbReference>
<organism evidence="3">
    <name type="scientific">candidate division WOR-3 bacterium</name>
    <dbReference type="NCBI Taxonomy" id="2052148"/>
    <lineage>
        <taxon>Bacteria</taxon>
        <taxon>Bacteria division WOR-3</taxon>
    </lineage>
</organism>
<accession>A0A7V0T5C0</accession>
<evidence type="ECO:0000259" key="1">
    <source>
        <dbReference type="Pfam" id="PF01336"/>
    </source>
</evidence>
<comment type="caution">
    <text evidence="3">The sequence shown here is derived from an EMBL/GenBank/DDBJ whole genome shotgun (WGS) entry which is preliminary data.</text>
</comment>
<dbReference type="AlphaFoldDB" id="A0A7V0T5C0"/>
<evidence type="ECO:0008006" key="4">
    <source>
        <dbReference type="Google" id="ProtNLM"/>
    </source>
</evidence>
<feature type="non-terminal residue" evidence="3">
    <location>
        <position position="1"/>
    </location>
</feature>
<dbReference type="Pfam" id="PF01336">
    <property type="entry name" value="tRNA_anti-codon"/>
    <property type="match status" value="1"/>
</dbReference>
<feature type="domain" description="DNA polymerase helix-hairpin-helix motif" evidence="2">
    <location>
        <begin position="5"/>
        <end position="73"/>
    </location>
</feature>
<dbReference type="InterPro" id="IPR029460">
    <property type="entry name" value="DNAPol_HHH"/>
</dbReference>
<dbReference type="Gene3D" id="1.10.150.870">
    <property type="match status" value="1"/>
</dbReference>
<name>A0A7V0T5C0_UNCW3</name>
<dbReference type="GO" id="GO:0008408">
    <property type="term" value="F:3'-5' exonuclease activity"/>
    <property type="evidence" value="ECO:0007669"/>
    <property type="project" value="InterPro"/>
</dbReference>
<reference evidence="3" key="1">
    <citation type="journal article" date="2020" name="mSystems">
        <title>Genome- and Community-Level Interaction Insights into Carbon Utilization and Element Cycling Functions of Hydrothermarchaeota in Hydrothermal Sediment.</title>
        <authorList>
            <person name="Zhou Z."/>
            <person name="Liu Y."/>
            <person name="Xu W."/>
            <person name="Pan J."/>
            <person name="Luo Z.H."/>
            <person name="Li M."/>
        </authorList>
    </citation>
    <scope>NUCLEOTIDE SEQUENCE [LARGE SCALE GENOMIC DNA]</scope>
    <source>
        <strain evidence="3">SpSt-1182</strain>
    </source>
</reference>
<dbReference type="GO" id="GO:0003676">
    <property type="term" value="F:nucleic acid binding"/>
    <property type="evidence" value="ECO:0007669"/>
    <property type="project" value="InterPro"/>
</dbReference>
<dbReference type="CDD" id="cd04485">
    <property type="entry name" value="DnaE_OBF"/>
    <property type="match status" value="1"/>
</dbReference>
<dbReference type="PANTHER" id="PTHR32294">
    <property type="entry name" value="DNA POLYMERASE III SUBUNIT ALPHA"/>
    <property type="match status" value="1"/>
</dbReference>
<gene>
    <name evidence="3" type="ORF">ENN51_02435</name>
</gene>
<dbReference type="GO" id="GO:0006260">
    <property type="term" value="P:DNA replication"/>
    <property type="evidence" value="ECO:0007669"/>
    <property type="project" value="InterPro"/>
</dbReference>
<feature type="domain" description="OB" evidence="1">
    <location>
        <begin position="163"/>
        <end position="228"/>
    </location>
</feature>
<dbReference type="InterPro" id="IPR004365">
    <property type="entry name" value="NA-bd_OB_tRNA"/>
</dbReference>
<evidence type="ECO:0000259" key="2">
    <source>
        <dbReference type="Pfam" id="PF14579"/>
    </source>
</evidence>
<dbReference type="Pfam" id="PF14579">
    <property type="entry name" value="HHH_6"/>
    <property type="match status" value="1"/>
</dbReference>
<dbReference type="InterPro" id="IPR004805">
    <property type="entry name" value="DnaE2/DnaE/PolC"/>
</dbReference>
<proteinExistence type="predicted"/>
<protein>
    <recommendedName>
        <fullName evidence="4">DNA polymerase helix-hairpin-helix motif domain-containing protein</fullName>
    </recommendedName>
</protein>
<dbReference type="EMBL" id="DSBX01000094">
    <property type="protein sequence ID" value="HDQ99130.1"/>
    <property type="molecule type" value="Genomic_DNA"/>
</dbReference>
<sequence length="350" mass="39496">MKGRGRVRFALSGVRHVGGKAAELIVKEREKHGPYEDLLDFLVRNRGIANRKAVESLIQAGAFDAFDANRSRLLAGLDREMARAGSDRLRQSELQTDLFAAEPGAAPPAPEVRFDTHQLLSFEKQAFGFYFSSHPLEPWRAEYAGLGLFSIGRLGERRDGDAVAVGGVITARRMRKDRRDKQYAIVTLEDFDDSVEVMVFSDQLEKHRELLHPDRLAIVQGRVKIRDEVGIPQLWADRVLSFEAAERLVKAVIVAMPPESDSERCARFVARLERLRELAPGFPGEAKLYFRRAGATGRPRLAWAREYQLRPANRFLLQLRALFGEGAVEVRGELPPVESDYRRRRNAPPG</sequence>
<evidence type="ECO:0000313" key="3">
    <source>
        <dbReference type="EMBL" id="HDQ99130.1"/>
    </source>
</evidence>